<dbReference type="PROSITE" id="PS51155">
    <property type="entry name" value="CHIT_BIND_RR_2"/>
    <property type="match status" value="1"/>
</dbReference>
<evidence type="ECO:0000256" key="1">
    <source>
        <dbReference type="PROSITE-ProRule" id="PRU00497"/>
    </source>
</evidence>
<keyword evidence="4" id="KW-1185">Reference proteome</keyword>
<feature type="chain" id="PRO_5040218772" evidence="2">
    <location>
        <begin position="17"/>
        <end position="138"/>
    </location>
</feature>
<feature type="signal peptide" evidence="2">
    <location>
        <begin position="1"/>
        <end position="16"/>
    </location>
</feature>
<protein>
    <submittedName>
        <fullName evidence="3">Uncharacterized protein</fullName>
    </submittedName>
</protein>
<name>A0A9P0DY41_PHACE</name>
<dbReference type="OrthoDB" id="6493579at2759"/>
<sequence>MYKLILASALIVAVYGLPAAVQQIKNNNEVRILRQDQVNNPDGSYQWAYETENGIQAEEQGALKGTGEAVGIASVGSYRYTAPGGEPVEIRYTADENGFHAEGNAIPQPPAIPPQILRALEWIEAHPVKEEVVRPIRL</sequence>
<keyword evidence="2" id="KW-0732">Signal</keyword>
<dbReference type="Pfam" id="PF00379">
    <property type="entry name" value="Chitin_bind_4"/>
    <property type="match status" value="1"/>
</dbReference>
<dbReference type="GO" id="GO:0062129">
    <property type="term" value="C:chitin-based extracellular matrix"/>
    <property type="evidence" value="ECO:0007669"/>
    <property type="project" value="TreeGrafter"/>
</dbReference>
<evidence type="ECO:0000313" key="4">
    <source>
        <dbReference type="Proteomes" id="UP001153737"/>
    </source>
</evidence>
<organism evidence="3 4">
    <name type="scientific">Phaedon cochleariae</name>
    <name type="common">Mustard beetle</name>
    <dbReference type="NCBI Taxonomy" id="80249"/>
    <lineage>
        <taxon>Eukaryota</taxon>
        <taxon>Metazoa</taxon>
        <taxon>Ecdysozoa</taxon>
        <taxon>Arthropoda</taxon>
        <taxon>Hexapoda</taxon>
        <taxon>Insecta</taxon>
        <taxon>Pterygota</taxon>
        <taxon>Neoptera</taxon>
        <taxon>Endopterygota</taxon>
        <taxon>Coleoptera</taxon>
        <taxon>Polyphaga</taxon>
        <taxon>Cucujiformia</taxon>
        <taxon>Chrysomeloidea</taxon>
        <taxon>Chrysomelidae</taxon>
        <taxon>Chrysomelinae</taxon>
        <taxon>Chrysomelini</taxon>
        <taxon>Phaedon</taxon>
    </lineage>
</organism>
<dbReference type="PANTHER" id="PTHR10380:SF238">
    <property type="entry name" value="CUTICULAR PROTEIN 65EA-RELATED"/>
    <property type="match status" value="1"/>
</dbReference>
<evidence type="ECO:0000256" key="2">
    <source>
        <dbReference type="SAM" id="SignalP"/>
    </source>
</evidence>
<dbReference type="InterPro" id="IPR050468">
    <property type="entry name" value="Cuticle_Struct_Prot"/>
</dbReference>
<reference evidence="3" key="1">
    <citation type="submission" date="2022-01" db="EMBL/GenBank/DDBJ databases">
        <authorList>
            <person name="King R."/>
        </authorList>
    </citation>
    <scope>NUCLEOTIDE SEQUENCE</scope>
</reference>
<accession>A0A9P0DY41</accession>
<dbReference type="Proteomes" id="UP001153737">
    <property type="component" value="Chromosome 7"/>
</dbReference>
<reference evidence="3" key="2">
    <citation type="submission" date="2022-10" db="EMBL/GenBank/DDBJ databases">
        <authorList>
            <consortium name="ENA_rothamsted_submissions"/>
            <consortium name="culmorum"/>
            <person name="King R."/>
        </authorList>
    </citation>
    <scope>NUCLEOTIDE SEQUENCE</scope>
</reference>
<dbReference type="PRINTS" id="PR00947">
    <property type="entry name" value="CUTICLE"/>
</dbReference>
<keyword evidence="1" id="KW-0193">Cuticle</keyword>
<evidence type="ECO:0000313" key="3">
    <source>
        <dbReference type="EMBL" id="CAH1176114.1"/>
    </source>
</evidence>
<gene>
    <name evidence="3" type="ORF">PHAECO_LOCUS11349</name>
</gene>
<proteinExistence type="predicted"/>
<dbReference type="EMBL" id="OU896713">
    <property type="protein sequence ID" value="CAH1176114.1"/>
    <property type="molecule type" value="Genomic_DNA"/>
</dbReference>
<dbReference type="PANTHER" id="PTHR10380">
    <property type="entry name" value="CUTICLE PROTEIN"/>
    <property type="match status" value="1"/>
</dbReference>
<dbReference type="GO" id="GO:0008010">
    <property type="term" value="F:structural constituent of chitin-based larval cuticle"/>
    <property type="evidence" value="ECO:0007669"/>
    <property type="project" value="TreeGrafter"/>
</dbReference>
<dbReference type="InterPro" id="IPR000618">
    <property type="entry name" value="Insect_cuticle"/>
</dbReference>
<dbReference type="AlphaFoldDB" id="A0A9P0DY41"/>